<dbReference type="GO" id="GO:0032259">
    <property type="term" value="P:methylation"/>
    <property type="evidence" value="ECO:0007669"/>
    <property type="project" value="UniProtKB-KW"/>
</dbReference>
<dbReference type="OrthoDB" id="9770553at2"/>
<dbReference type="Proteomes" id="UP000028623">
    <property type="component" value="Unassembled WGS sequence"/>
</dbReference>
<dbReference type="EMBL" id="JPLY01000002">
    <property type="protein sequence ID" value="KFC22690.1"/>
    <property type="molecule type" value="Genomic_DNA"/>
</dbReference>
<organism evidence="3 4">
    <name type="scientific">Epilithonimonas lactis</name>
    <dbReference type="NCBI Taxonomy" id="421072"/>
    <lineage>
        <taxon>Bacteria</taxon>
        <taxon>Pseudomonadati</taxon>
        <taxon>Bacteroidota</taxon>
        <taxon>Flavobacteriia</taxon>
        <taxon>Flavobacteriales</taxon>
        <taxon>Weeksellaceae</taxon>
        <taxon>Chryseobacterium group</taxon>
        <taxon>Epilithonimonas</taxon>
    </lineage>
</organism>
<sequence length="214" mass="24849">MTENELKILAQQLSNPEGEVGKDVAKMMNETNISMTKETIKAMLLTDNEKVLELGHGNAGHLSYLLDFAEDINYTGLEISETMKSEAESINQKYLSQAKFQLYDGKKIPFEDETFDKIMTVNTIYFWESQVDFLNEIYRVLKEHGSFVLTFAKKDFMKNLPFTADFKLYNYEDIELLISQTNFKRMIKSEKEELITSKSGELVKREYNVLTIKK</sequence>
<dbReference type="InterPro" id="IPR050447">
    <property type="entry name" value="Erg6_SMT_methyltransf"/>
</dbReference>
<reference evidence="3 4" key="1">
    <citation type="submission" date="2014-07" db="EMBL/GenBank/DDBJ databases">
        <title>Epilithonimonas lactis LMG 22401 Genome.</title>
        <authorList>
            <person name="Pipes S.E."/>
            <person name="Stropko S.J."/>
        </authorList>
    </citation>
    <scope>NUCLEOTIDE SEQUENCE [LARGE SCALE GENOMIC DNA]</scope>
    <source>
        <strain evidence="3 4">LMG 24401</strain>
    </source>
</reference>
<keyword evidence="1 3" id="KW-0808">Transferase</keyword>
<evidence type="ECO:0000313" key="3">
    <source>
        <dbReference type="EMBL" id="KFC22690.1"/>
    </source>
</evidence>
<evidence type="ECO:0000256" key="1">
    <source>
        <dbReference type="ARBA" id="ARBA00022679"/>
    </source>
</evidence>
<dbReference type="PANTHER" id="PTHR44068">
    <property type="entry name" value="ZGC:194242"/>
    <property type="match status" value="1"/>
</dbReference>
<keyword evidence="4" id="KW-1185">Reference proteome</keyword>
<dbReference type="eggNOG" id="COG2226">
    <property type="taxonomic scope" value="Bacteria"/>
</dbReference>
<proteinExistence type="predicted"/>
<evidence type="ECO:0000259" key="2">
    <source>
        <dbReference type="Pfam" id="PF08241"/>
    </source>
</evidence>
<dbReference type="PANTHER" id="PTHR44068:SF1">
    <property type="entry name" value="HYPOTHETICAL LOC100005854"/>
    <property type="match status" value="1"/>
</dbReference>
<dbReference type="GO" id="GO:0016126">
    <property type="term" value="P:sterol biosynthetic process"/>
    <property type="evidence" value="ECO:0007669"/>
    <property type="project" value="TreeGrafter"/>
</dbReference>
<comment type="caution">
    <text evidence="3">The sequence shown here is derived from an EMBL/GenBank/DDBJ whole genome shotgun (WGS) entry which is preliminary data.</text>
</comment>
<dbReference type="RefSeq" id="WP_034974655.1">
    <property type="nucleotide sequence ID" value="NZ_FOFI01000004.1"/>
</dbReference>
<dbReference type="STRING" id="421072.SAMN04488097_3206"/>
<dbReference type="Pfam" id="PF08241">
    <property type="entry name" value="Methyltransf_11"/>
    <property type="match status" value="1"/>
</dbReference>
<dbReference type="InterPro" id="IPR029063">
    <property type="entry name" value="SAM-dependent_MTases_sf"/>
</dbReference>
<dbReference type="GO" id="GO:0003838">
    <property type="term" value="F:sterol 24-C-methyltransferase activity"/>
    <property type="evidence" value="ECO:0007669"/>
    <property type="project" value="TreeGrafter"/>
</dbReference>
<dbReference type="SUPFAM" id="SSF53335">
    <property type="entry name" value="S-adenosyl-L-methionine-dependent methyltransferases"/>
    <property type="match status" value="1"/>
</dbReference>
<dbReference type="AlphaFoldDB" id="A0A085BJP5"/>
<name>A0A085BJP5_9FLAO</name>
<gene>
    <name evidence="3" type="ORF">IO89_06460</name>
</gene>
<dbReference type="InterPro" id="IPR013216">
    <property type="entry name" value="Methyltransf_11"/>
</dbReference>
<keyword evidence="3" id="KW-0489">Methyltransferase</keyword>
<feature type="domain" description="Methyltransferase type 11" evidence="2">
    <location>
        <begin position="52"/>
        <end position="149"/>
    </location>
</feature>
<protein>
    <submittedName>
        <fullName evidence="3">Methyltransferase type 11</fullName>
    </submittedName>
</protein>
<dbReference type="CDD" id="cd02440">
    <property type="entry name" value="AdoMet_MTases"/>
    <property type="match status" value="1"/>
</dbReference>
<dbReference type="Gene3D" id="3.40.50.150">
    <property type="entry name" value="Vaccinia Virus protein VP39"/>
    <property type="match status" value="1"/>
</dbReference>
<evidence type="ECO:0000313" key="4">
    <source>
        <dbReference type="Proteomes" id="UP000028623"/>
    </source>
</evidence>
<accession>A0A085BJP5</accession>